<evidence type="ECO:0000313" key="1">
    <source>
        <dbReference type="EMBL" id="AKK04661.1"/>
    </source>
</evidence>
<dbReference type="KEGG" id="cmv:CMUST_01560"/>
<gene>
    <name evidence="1" type="ORF">CMUST_01560</name>
</gene>
<dbReference type="EMBL" id="CP011542">
    <property type="protein sequence ID" value="AKK04661.1"/>
    <property type="molecule type" value="Genomic_DNA"/>
</dbReference>
<proteinExistence type="predicted"/>
<reference evidence="1 2" key="1">
    <citation type="journal article" date="2015" name="Genome Announc.">
        <title>Complete Genome Sequence of the Type Strain Corynebacterium mustelae DSM 45274, Isolated from Various Tissues of a Male Ferret with Lethal Sepsis.</title>
        <authorList>
            <person name="Ruckert C."/>
            <person name="Eimer J."/>
            <person name="Winkler A."/>
            <person name="Tauch A."/>
        </authorList>
    </citation>
    <scope>NUCLEOTIDE SEQUENCE [LARGE SCALE GENOMIC DNA]</scope>
    <source>
        <strain evidence="1 2">DSM 45274</strain>
    </source>
</reference>
<accession>A0A0G3GU47</accession>
<keyword evidence="2" id="KW-1185">Reference proteome</keyword>
<organism evidence="1 2">
    <name type="scientific">Corynebacterium mustelae</name>
    <dbReference type="NCBI Taxonomy" id="571915"/>
    <lineage>
        <taxon>Bacteria</taxon>
        <taxon>Bacillati</taxon>
        <taxon>Actinomycetota</taxon>
        <taxon>Actinomycetes</taxon>
        <taxon>Mycobacteriales</taxon>
        <taxon>Corynebacteriaceae</taxon>
        <taxon>Corynebacterium</taxon>
    </lineage>
</organism>
<dbReference type="PATRIC" id="fig|571915.4.peg.324"/>
<dbReference type="STRING" id="571915.CMUST_01560"/>
<dbReference type="Proteomes" id="UP000035199">
    <property type="component" value="Chromosome"/>
</dbReference>
<reference evidence="2" key="2">
    <citation type="submission" date="2015-05" db="EMBL/GenBank/DDBJ databases">
        <title>Complete genome sequence of Corynebacterium mustelae DSM 45274, isolated from various tissues of a male ferret with lethal sepsis.</title>
        <authorList>
            <person name="Ruckert C."/>
            <person name="Albersmeier A."/>
            <person name="Winkler A."/>
            <person name="Tauch A."/>
        </authorList>
    </citation>
    <scope>NUCLEOTIDE SEQUENCE [LARGE SCALE GENOMIC DNA]</scope>
    <source>
        <strain evidence="2">DSM 45274</strain>
    </source>
</reference>
<name>A0A0G3GU47_9CORY</name>
<dbReference type="AlphaFoldDB" id="A0A0G3GU47"/>
<evidence type="ECO:0000313" key="2">
    <source>
        <dbReference type="Proteomes" id="UP000035199"/>
    </source>
</evidence>
<protein>
    <submittedName>
        <fullName evidence="1">Uncharacterized protein</fullName>
    </submittedName>
</protein>
<sequence length="110" mass="12574">MLFVFFEVTVKGEKWNVLRFVLLLLFRDILRFLLVKKIQDFLDESYPDIESFVRPIVASNRIEVVLSFEADDFVAAEKMGNLVLGGVFSATESIVSEQIHESSRMLSLAV</sequence>